<accession>A0A8H2E0F1</accession>
<dbReference type="PANTHER" id="PTHR43795">
    <property type="entry name" value="BIFUNCTIONAL ASPARTATE AMINOTRANSFERASE AND GLUTAMATE/ASPARTATE-PREPHENATE AMINOTRANSFERASE-RELATED"/>
    <property type="match status" value="1"/>
</dbReference>
<dbReference type="InterPro" id="IPR004839">
    <property type="entry name" value="Aminotransferase_I/II_large"/>
</dbReference>
<dbReference type="Gene3D" id="2.60.120.330">
    <property type="entry name" value="B-lactam Antibiotic, Isopenicillin N Synthase, Chain"/>
    <property type="match status" value="1"/>
</dbReference>
<organism evidence="3 4">
    <name type="scientific">Orbilia oligospora</name>
    <name type="common">Nematode-trapping fungus</name>
    <name type="synonym">Arthrobotrys oligospora</name>
    <dbReference type="NCBI Taxonomy" id="2813651"/>
    <lineage>
        <taxon>Eukaryota</taxon>
        <taxon>Fungi</taxon>
        <taxon>Dikarya</taxon>
        <taxon>Ascomycota</taxon>
        <taxon>Pezizomycotina</taxon>
        <taxon>Orbiliomycetes</taxon>
        <taxon>Orbiliales</taxon>
        <taxon>Orbiliaceae</taxon>
        <taxon>Orbilia</taxon>
    </lineage>
</organism>
<dbReference type="CDD" id="cd00609">
    <property type="entry name" value="AAT_like"/>
    <property type="match status" value="1"/>
</dbReference>
<dbReference type="SUPFAM" id="SSF51197">
    <property type="entry name" value="Clavaminate synthase-like"/>
    <property type="match status" value="1"/>
</dbReference>
<dbReference type="InterPro" id="IPR027443">
    <property type="entry name" value="IPNS-like_sf"/>
</dbReference>
<dbReference type="EMBL" id="SOZJ01000003">
    <property type="protein sequence ID" value="TGJ69109.1"/>
    <property type="molecule type" value="Genomic_DNA"/>
</dbReference>
<dbReference type="Gene3D" id="1.20.910.10">
    <property type="entry name" value="Heme oxygenase-like"/>
    <property type="match status" value="1"/>
</dbReference>
<dbReference type="Proteomes" id="UP000297595">
    <property type="component" value="Unassembled WGS sequence"/>
</dbReference>
<dbReference type="InterPro" id="IPR015421">
    <property type="entry name" value="PyrdxlP-dep_Trfase_major"/>
</dbReference>
<gene>
    <name evidence="3" type="ORF">EYR41_005175</name>
</gene>
<evidence type="ECO:0000259" key="2">
    <source>
        <dbReference type="PROSITE" id="PS51471"/>
    </source>
</evidence>
<evidence type="ECO:0000313" key="3">
    <source>
        <dbReference type="EMBL" id="TGJ69109.1"/>
    </source>
</evidence>
<dbReference type="SUPFAM" id="SSF53383">
    <property type="entry name" value="PLP-dependent transferases"/>
    <property type="match status" value="1"/>
</dbReference>
<proteinExistence type="predicted"/>
<protein>
    <recommendedName>
        <fullName evidence="2">Fe2OG dioxygenase domain-containing protein</fullName>
    </recommendedName>
</protein>
<dbReference type="InterPro" id="IPR015422">
    <property type="entry name" value="PyrdxlP-dep_Trfase_small"/>
</dbReference>
<dbReference type="InterPro" id="IPR016084">
    <property type="entry name" value="Haem_Oase-like_multi-hlx"/>
</dbReference>
<dbReference type="Pfam" id="PF14518">
    <property type="entry name" value="Haem_oxygenas_2"/>
    <property type="match status" value="1"/>
</dbReference>
<dbReference type="PANTHER" id="PTHR43795:SF39">
    <property type="entry name" value="AMINOTRANSFERASE CLASS I_CLASSII DOMAIN-CONTAINING PROTEIN"/>
    <property type="match status" value="1"/>
</dbReference>
<keyword evidence="1" id="KW-0663">Pyridoxal phosphate</keyword>
<dbReference type="GO" id="GO:0006520">
    <property type="term" value="P:amino acid metabolic process"/>
    <property type="evidence" value="ECO:0007669"/>
    <property type="project" value="TreeGrafter"/>
</dbReference>
<dbReference type="SMART" id="SM01236">
    <property type="entry name" value="Haem_oxygenase_2"/>
    <property type="match status" value="1"/>
</dbReference>
<dbReference type="Gene3D" id="3.90.1150.10">
    <property type="entry name" value="Aspartate Aminotransferase, domain 1"/>
    <property type="match status" value="1"/>
</dbReference>
<dbReference type="PRINTS" id="PR00753">
    <property type="entry name" value="ACCSYNTHASE"/>
</dbReference>
<dbReference type="InterPro" id="IPR044861">
    <property type="entry name" value="IPNS-like_FE2OG_OXY"/>
</dbReference>
<comment type="caution">
    <text evidence="3">The sequence shown here is derived from an EMBL/GenBank/DDBJ whole genome shotgun (WGS) entry which is preliminary data.</text>
</comment>
<dbReference type="GO" id="GO:0030170">
    <property type="term" value="F:pyridoxal phosphate binding"/>
    <property type="evidence" value="ECO:0007669"/>
    <property type="project" value="InterPro"/>
</dbReference>
<dbReference type="InterPro" id="IPR050478">
    <property type="entry name" value="Ethylene_sulfur-biosynth"/>
</dbReference>
<feature type="domain" description="Fe2OG dioxygenase" evidence="2">
    <location>
        <begin position="169"/>
        <end position="271"/>
    </location>
</feature>
<evidence type="ECO:0000256" key="1">
    <source>
        <dbReference type="ARBA" id="ARBA00022898"/>
    </source>
</evidence>
<dbReference type="GO" id="GO:0008483">
    <property type="term" value="F:transaminase activity"/>
    <property type="evidence" value="ECO:0007669"/>
    <property type="project" value="TreeGrafter"/>
</dbReference>
<dbReference type="Pfam" id="PF03171">
    <property type="entry name" value="2OG-FeII_Oxy"/>
    <property type="match status" value="1"/>
</dbReference>
<dbReference type="InterPro" id="IPR005123">
    <property type="entry name" value="Oxoglu/Fe-dep_dioxygenase_dom"/>
</dbReference>
<dbReference type="InterPro" id="IPR015424">
    <property type="entry name" value="PyrdxlP-dep_Trfase"/>
</dbReference>
<dbReference type="PROSITE" id="PS51471">
    <property type="entry name" value="FE2OG_OXY"/>
    <property type="match status" value="1"/>
</dbReference>
<evidence type="ECO:0000313" key="4">
    <source>
        <dbReference type="Proteomes" id="UP000297595"/>
    </source>
</evidence>
<sequence length="1405" mass="159563">MAIPCRKVIVSNTEIDVAPLETVSLRLLLRDDEGERAKLYSAARSLGFFYLDMSDSKPYLADVEQLYSITEEYFTQSEENLLKDFRMDDEFRGYKGGKNWGSLEILRDDVVSSSSEVPLPAIIESNSATVHRFISVSHEAVHVILSQLSKSLWPDSEHHLEERHHPEKRNNSSLKVYRGPTLEHLADVRDNTHTDGGSLTLLYTDKWGTQVELPWNKEWAWVEAKPGHAIVTVGDTLQALTGGLLYSCRHRVSQPVDGYEERWAVTYFFRPENGVSLLMGNTYHEETNPEGIINLAIAENSLMQKIVADYLNDNLRLETKHLTYGDGTTGSYRLKANLAKFLNTYFHPIVDVQPKETIVSSGVSGTMDQLVWTLCNEGDGILVGKPVYSGFIKEKTFTHDPDPFSVQALQCYEQELVKFNNEHTHARIRAVLLANPHNPLGKCYPRETLVEYLKFCEKHDIHLIADEIYAMSIFKTSSNHDAVGFHSVLSINMEDIVDPARVHVLYGMSKDFSSNGLRLGLMVSRNQQLVEAMSSITIFSWPSAPADLAWCIMLEDTIFLEYYISEHRKRLGEGYEFLAGVLDNLGIDYTRGSNAGFFVWADLSFALEQPEDGSEPGLAEDMRLDQKLIQNGVHLAAGLGYQAEKPGWFRITFSQPRPLLLKGLAKMMKLLKGVDIDILELVPASYHKAAAVDSTYSSLRSSPDPSFVRKYVLRVNKVSSLQIEHDIKAQSSMRLHKELYYKLQHLEAHYSILPQARDVLISLFSETLEKACKAPNTGILSIEQYSRDALLEFQQREDNKVMDMWEQYLARRRAKGPREMFSTREEAKWWLLQSSPVKYVDGAWLGHINKITTPFGLRRVVKNAWQVLSEELGDGDLEKNHVYLYRQLMEAVEPGFPAGDDVDFIDPRHGLNEYGVWKAAIAQLLISLFPHQFLPEIIGFNMHYEAMALETLKVSKELKELGYDPYYFVLHISIDNADSGHTAIALETAMEYLELIQKRDGDAAAKHTWKRIQAGYILSKGLPTAPICPKFKTLNTVLPTERDRFPRNSLEAEVIRIFKAKALVSQKIHCNSKVKFGGRTITEWLIPNGLESQQHQIQFLDALSNAEPWIFKGDSDKSRLMKELSWQGRMFGSFTQSEVHAVKQWIDSLGGNGFVSDPTYYWNFINEPELPSNKVFKSLDIRVHHPVFSQLPANNILAQLLPSTTHLPRAPKIETTVPANWERFFPLWFTHPCLLEHFICIPAQTTTPMVCSIIRVLRAQSGFGPEDSMVAGMDEVRRKESIGLVELGLEMVKLSGFMEPTCLKDVLETWKSDLGLLMLHLCQRPIENTGLLLGLAMAFVDLHDAVTLSPTLLSSDGRRLLHDIAKRERENLDLCLRELESTPPRFLDFCRGYHLGRAEIDRCFL</sequence>
<dbReference type="Gene3D" id="3.40.640.10">
    <property type="entry name" value="Type I PLP-dependent aspartate aminotransferase-like (Major domain)"/>
    <property type="match status" value="1"/>
</dbReference>
<dbReference type="Pfam" id="PF00155">
    <property type="entry name" value="Aminotran_1_2"/>
    <property type="match status" value="1"/>
</dbReference>
<reference evidence="3 4" key="1">
    <citation type="submission" date="2019-03" db="EMBL/GenBank/DDBJ databases">
        <title>Nematode-trapping fungi genome.</title>
        <authorList>
            <person name="Vidal-Diez De Ulzurrun G."/>
        </authorList>
    </citation>
    <scope>NUCLEOTIDE SEQUENCE [LARGE SCALE GENOMIC DNA]</scope>
    <source>
        <strain evidence="3 4">TWF154</strain>
    </source>
</reference>
<name>A0A8H2E0F1_ORBOL</name>